<name>A0AAV4SKC0_CAEEX</name>
<dbReference type="Proteomes" id="UP001054945">
    <property type="component" value="Unassembled WGS sequence"/>
</dbReference>
<protein>
    <submittedName>
        <fullName evidence="2">Uncharacterized protein</fullName>
    </submittedName>
</protein>
<accession>A0AAV4SKC0</accession>
<feature type="region of interest" description="Disordered" evidence="1">
    <location>
        <begin position="49"/>
        <end position="70"/>
    </location>
</feature>
<comment type="caution">
    <text evidence="2">The sequence shown here is derived from an EMBL/GenBank/DDBJ whole genome shotgun (WGS) entry which is preliminary data.</text>
</comment>
<proteinExistence type="predicted"/>
<evidence type="ECO:0000256" key="1">
    <source>
        <dbReference type="SAM" id="MobiDB-lite"/>
    </source>
</evidence>
<organism evidence="2 3">
    <name type="scientific">Caerostris extrusa</name>
    <name type="common">Bark spider</name>
    <name type="synonym">Caerostris bankana</name>
    <dbReference type="NCBI Taxonomy" id="172846"/>
    <lineage>
        <taxon>Eukaryota</taxon>
        <taxon>Metazoa</taxon>
        <taxon>Ecdysozoa</taxon>
        <taxon>Arthropoda</taxon>
        <taxon>Chelicerata</taxon>
        <taxon>Arachnida</taxon>
        <taxon>Araneae</taxon>
        <taxon>Araneomorphae</taxon>
        <taxon>Entelegynae</taxon>
        <taxon>Araneoidea</taxon>
        <taxon>Araneidae</taxon>
        <taxon>Caerostris</taxon>
    </lineage>
</organism>
<dbReference type="EMBL" id="BPLR01009742">
    <property type="protein sequence ID" value="GIY34225.1"/>
    <property type="molecule type" value="Genomic_DNA"/>
</dbReference>
<dbReference type="AlphaFoldDB" id="A0AAV4SKC0"/>
<feature type="compositionally biased region" description="Polar residues" evidence="1">
    <location>
        <begin position="49"/>
        <end position="67"/>
    </location>
</feature>
<evidence type="ECO:0000313" key="3">
    <source>
        <dbReference type="Proteomes" id="UP001054945"/>
    </source>
</evidence>
<reference evidence="2 3" key="1">
    <citation type="submission" date="2021-06" db="EMBL/GenBank/DDBJ databases">
        <title>Caerostris extrusa draft genome.</title>
        <authorList>
            <person name="Kono N."/>
            <person name="Arakawa K."/>
        </authorList>
    </citation>
    <scope>NUCLEOTIDE SEQUENCE [LARGE SCALE GENOMIC DNA]</scope>
</reference>
<keyword evidence="3" id="KW-1185">Reference proteome</keyword>
<evidence type="ECO:0000313" key="2">
    <source>
        <dbReference type="EMBL" id="GIY34225.1"/>
    </source>
</evidence>
<sequence>MFVEKTTQSLPIGSFCGVRNHEFSSAEMIWERGELFGRRVWAMLSGLSGNQSQGAETRNNIQTSHSSLGPVHQKRFCRDKIAFSGSERRYPPQKEPRHCGITF</sequence>
<gene>
    <name evidence="2" type="ORF">CEXT_544011</name>
</gene>